<dbReference type="Proteomes" id="UP000663832">
    <property type="component" value="Unassembled WGS sequence"/>
</dbReference>
<dbReference type="Proteomes" id="UP000663844">
    <property type="component" value="Unassembled WGS sequence"/>
</dbReference>
<feature type="domain" description="Ubiquitin-like" evidence="1">
    <location>
        <begin position="24"/>
        <end position="103"/>
    </location>
</feature>
<evidence type="ECO:0000313" key="6">
    <source>
        <dbReference type="EMBL" id="CAF1114884.1"/>
    </source>
</evidence>
<dbReference type="InterPro" id="IPR029071">
    <property type="entry name" value="Ubiquitin-like_domsf"/>
</dbReference>
<evidence type="ECO:0000313" key="11">
    <source>
        <dbReference type="Proteomes" id="UP000663832"/>
    </source>
</evidence>
<dbReference type="Proteomes" id="UP000663881">
    <property type="component" value="Unassembled WGS sequence"/>
</dbReference>
<dbReference type="SUPFAM" id="SSF54236">
    <property type="entry name" value="Ubiquitin-like"/>
    <property type="match status" value="1"/>
</dbReference>
<evidence type="ECO:0000313" key="10">
    <source>
        <dbReference type="EMBL" id="CAF4008173.1"/>
    </source>
</evidence>
<sequence length="106" mass="12202">MSRRYSQTPLRTARPFTSTEHIYTKIQVHYADNIEDIVIKTDREPTCGDLAGAIQKHCRVPVGKQMVYFRGQELHQHNVAGYQRPLSRYGMFSGNLVRLVGRRGLL</sequence>
<dbReference type="InterPro" id="IPR000626">
    <property type="entry name" value="Ubiquitin-like_dom"/>
</dbReference>
<gene>
    <name evidence="3" type="ORF">BJG266_LOCUS17513</name>
    <name evidence="2" type="ORF">IZO911_LOCUS19032</name>
    <name evidence="7" type="ORF">JYZ213_LOCUS23051</name>
    <name evidence="10" type="ORF">KXQ929_LOCUS28903</name>
    <name evidence="8" type="ORF">OKA104_LOCUS12399</name>
    <name evidence="9" type="ORF">OXD698_LOCUS27807</name>
    <name evidence="4" type="ORF">QVE165_LOCUS20335</name>
    <name evidence="5" type="ORF">QVE165_LOCUS20548</name>
    <name evidence="6" type="ORF">VCS650_LOCUS20859</name>
</gene>
<dbReference type="EMBL" id="CAJOAY010000596">
    <property type="protein sequence ID" value="CAF3699595.1"/>
    <property type="molecule type" value="Genomic_DNA"/>
</dbReference>
<dbReference type="Proteomes" id="UP000663868">
    <property type="component" value="Unassembled WGS sequence"/>
</dbReference>
<dbReference type="EMBL" id="CAJNON010000219">
    <property type="protein sequence ID" value="CAF1114884.1"/>
    <property type="molecule type" value="Genomic_DNA"/>
</dbReference>
<evidence type="ECO:0000313" key="12">
    <source>
        <dbReference type="Proteomes" id="UP000663877"/>
    </source>
</evidence>
<keyword evidence="11" id="KW-1185">Reference proteome</keyword>
<comment type="caution">
    <text evidence="3">The sequence shown here is derived from an EMBL/GenBank/DDBJ whole genome shotgun (WGS) entry which is preliminary data.</text>
</comment>
<dbReference type="Gene3D" id="3.10.20.90">
    <property type="entry name" value="Phosphatidylinositol 3-kinase Catalytic Subunit, Chain A, domain 1"/>
    <property type="match status" value="1"/>
</dbReference>
<evidence type="ECO:0000313" key="8">
    <source>
        <dbReference type="EMBL" id="CAF3699595.1"/>
    </source>
</evidence>
<dbReference type="Proteomes" id="UP000663845">
    <property type="component" value="Unassembled WGS sequence"/>
</dbReference>
<dbReference type="EMBL" id="CAJNOM010000129">
    <property type="protein sequence ID" value="CAF1105631.1"/>
    <property type="molecule type" value="Genomic_DNA"/>
</dbReference>
<dbReference type="EMBL" id="CAJOBB010002917">
    <property type="protein sequence ID" value="CAF4008173.1"/>
    <property type="molecule type" value="Genomic_DNA"/>
</dbReference>
<accession>A0A814IY19</accession>
<evidence type="ECO:0000259" key="1">
    <source>
        <dbReference type="PROSITE" id="PS50053"/>
    </source>
</evidence>
<dbReference type="EMBL" id="CAJNOM010000127">
    <property type="protein sequence ID" value="CAF1101714.1"/>
    <property type="molecule type" value="Genomic_DNA"/>
</dbReference>
<reference evidence="3" key="1">
    <citation type="submission" date="2021-02" db="EMBL/GenBank/DDBJ databases">
        <authorList>
            <person name="Nowell W R."/>
        </authorList>
    </citation>
    <scope>NUCLEOTIDE SEQUENCE</scope>
</reference>
<dbReference type="EMBL" id="CAJNOE010000187">
    <property type="protein sequence ID" value="CAF1026798.1"/>
    <property type="molecule type" value="Genomic_DNA"/>
</dbReference>
<dbReference type="EMBL" id="CAJNOI010000085">
    <property type="protein sequence ID" value="CAF1030652.1"/>
    <property type="molecule type" value="Genomic_DNA"/>
</dbReference>
<dbReference type="Proteomes" id="UP000663860">
    <property type="component" value="Unassembled WGS sequence"/>
</dbReference>
<dbReference type="Proteomes" id="UP000663877">
    <property type="component" value="Unassembled WGS sequence"/>
</dbReference>
<evidence type="ECO:0000313" key="3">
    <source>
        <dbReference type="EMBL" id="CAF1030652.1"/>
    </source>
</evidence>
<dbReference type="EMBL" id="CAJNOG010000268">
    <property type="protein sequence ID" value="CAF1131586.1"/>
    <property type="molecule type" value="Genomic_DNA"/>
</dbReference>
<evidence type="ECO:0000313" key="5">
    <source>
        <dbReference type="EMBL" id="CAF1105631.1"/>
    </source>
</evidence>
<dbReference type="OrthoDB" id="9989870at2759"/>
<name>A0A814IY19_9BILA</name>
<proteinExistence type="predicted"/>
<evidence type="ECO:0000313" key="9">
    <source>
        <dbReference type="EMBL" id="CAF3970703.1"/>
    </source>
</evidence>
<dbReference type="AlphaFoldDB" id="A0A814IY19"/>
<evidence type="ECO:0000313" key="7">
    <source>
        <dbReference type="EMBL" id="CAF1131586.1"/>
    </source>
</evidence>
<evidence type="ECO:0000313" key="2">
    <source>
        <dbReference type="EMBL" id="CAF1026798.1"/>
    </source>
</evidence>
<organism evidence="3 12">
    <name type="scientific">Adineta steineri</name>
    <dbReference type="NCBI Taxonomy" id="433720"/>
    <lineage>
        <taxon>Eukaryota</taxon>
        <taxon>Metazoa</taxon>
        <taxon>Spiralia</taxon>
        <taxon>Gnathifera</taxon>
        <taxon>Rotifera</taxon>
        <taxon>Eurotatoria</taxon>
        <taxon>Bdelloidea</taxon>
        <taxon>Adinetida</taxon>
        <taxon>Adinetidae</taxon>
        <taxon>Adineta</taxon>
    </lineage>
</organism>
<dbReference type="EMBL" id="CAJOAZ010002920">
    <property type="protein sequence ID" value="CAF3970703.1"/>
    <property type="molecule type" value="Genomic_DNA"/>
</dbReference>
<protein>
    <recommendedName>
        <fullName evidence="1">Ubiquitin-like domain-containing protein</fullName>
    </recommendedName>
</protein>
<dbReference type="PROSITE" id="PS50053">
    <property type="entry name" value="UBIQUITIN_2"/>
    <property type="match status" value="1"/>
</dbReference>
<dbReference type="Proteomes" id="UP000663891">
    <property type="component" value="Unassembled WGS sequence"/>
</dbReference>
<evidence type="ECO:0000313" key="4">
    <source>
        <dbReference type="EMBL" id="CAF1101714.1"/>
    </source>
</evidence>